<evidence type="ECO:0000256" key="1">
    <source>
        <dbReference type="SAM" id="Phobius"/>
    </source>
</evidence>
<keyword evidence="1" id="KW-0812">Transmembrane</keyword>
<reference evidence="3 4" key="1">
    <citation type="submission" date="2020-04" db="EMBL/GenBank/DDBJ databases">
        <title>Novel Paenibacillus strain UniB2 isolated from commercial digestive syrup.</title>
        <authorList>
            <person name="Thorat V."/>
            <person name="Kirdat K."/>
            <person name="Tiwarekar B."/>
            <person name="Yadav A."/>
        </authorList>
    </citation>
    <scope>NUCLEOTIDE SEQUENCE [LARGE SCALE GENOMIC DNA]</scope>
    <source>
        <strain evidence="3 4">UniB2</strain>
    </source>
</reference>
<dbReference type="KEGG" id="palr:HGI30_17560"/>
<proteinExistence type="predicted"/>
<organism evidence="3 4">
    <name type="scientific">Paenibacillus albicereus</name>
    <dbReference type="NCBI Taxonomy" id="2726185"/>
    <lineage>
        <taxon>Bacteria</taxon>
        <taxon>Bacillati</taxon>
        <taxon>Bacillota</taxon>
        <taxon>Bacilli</taxon>
        <taxon>Bacillales</taxon>
        <taxon>Paenibacillaceae</taxon>
        <taxon>Paenibacillus</taxon>
    </lineage>
</organism>
<feature type="transmembrane region" description="Helical" evidence="1">
    <location>
        <begin position="58"/>
        <end position="75"/>
    </location>
</feature>
<protein>
    <submittedName>
        <fullName evidence="3">DUF2062 domain-containing protein</fullName>
    </submittedName>
</protein>
<feature type="transmembrane region" description="Helical" evidence="1">
    <location>
        <begin position="82"/>
        <end position="108"/>
    </location>
</feature>
<keyword evidence="1" id="KW-1133">Transmembrane helix</keyword>
<name>A0A6H2H0L3_9BACL</name>
<gene>
    <name evidence="3" type="ORF">HGI30_17560</name>
</gene>
<feature type="transmembrane region" description="Helical" evidence="1">
    <location>
        <begin position="141"/>
        <end position="161"/>
    </location>
</feature>
<evidence type="ECO:0000313" key="3">
    <source>
        <dbReference type="EMBL" id="QJC53200.1"/>
    </source>
</evidence>
<evidence type="ECO:0000313" key="4">
    <source>
        <dbReference type="Proteomes" id="UP000502136"/>
    </source>
</evidence>
<evidence type="ECO:0000259" key="2">
    <source>
        <dbReference type="Pfam" id="PF09835"/>
    </source>
</evidence>
<dbReference type="InterPro" id="IPR018639">
    <property type="entry name" value="DUF2062"/>
</dbReference>
<dbReference type="AlphaFoldDB" id="A0A6H2H0L3"/>
<keyword evidence="1" id="KW-0472">Membrane</keyword>
<keyword evidence="4" id="KW-1185">Reference proteome</keyword>
<dbReference type="EMBL" id="CP051428">
    <property type="protein sequence ID" value="QJC53200.1"/>
    <property type="molecule type" value="Genomic_DNA"/>
</dbReference>
<dbReference type="Pfam" id="PF09835">
    <property type="entry name" value="DUF2062"/>
    <property type="match status" value="1"/>
</dbReference>
<sequence length="184" mass="20488">MTDRKEAGRSRRTGLRFGPAGIRRWARFKLLQLLRAPGGPTFVATGFAVGFFCEMFTLPTYGLAFFLIFPLIYVLRGSFAGALVGFVLGKVVYLPLAYLHSVVGGWVLPTRLSFHLPLIGEEINRILLLNLKLIVGGMVDGLWIGAVLFIAMRSLLLYLAAQRKERRRLRRRPAAASEPDIARG</sequence>
<dbReference type="RefSeq" id="WP_168908741.1">
    <property type="nucleotide sequence ID" value="NZ_CP051428.1"/>
</dbReference>
<feature type="domain" description="DUF2062" evidence="2">
    <location>
        <begin position="24"/>
        <end position="163"/>
    </location>
</feature>
<accession>A0A6H2H0L3</accession>
<feature type="transmembrane region" description="Helical" evidence="1">
    <location>
        <begin position="33"/>
        <end position="52"/>
    </location>
</feature>
<dbReference type="Proteomes" id="UP000502136">
    <property type="component" value="Chromosome"/>
</dbReference>